<feature type="domain" description="DED" evidence="5">
    <location>
        <begin position="21"/>
        <end position="97"/>
    </location>
</feature>
<reference evidence="8" key="1">
    <citation type="journal article" date="2007" name="Gene">
        <title>Conserved function of caspase-8 in apoptosis during bony fish evolution.</title>
        <authorList>
            <person name="Sakata S."/>
            <person name="Yan Y."/>
            <person name="Satou Y."/>
            <person name="Momoi A."/>
            <person name="Ngo-Hazelett P."/>
            <person name="Nozaki M."/>
            <person name="Furutani-Seiki M."/>
            <person name="Postlethwait J.H."/>
            <person name="Yonehara S."/>
            <person name="Sakamaki K."/>
        </authorList>
    </citation>
    <scope>NUCLEOTIDE SEQUENCE</scope>
    <source>
        <tissue evidence="8">Whole animal</tissue>
    </source>
</reference>
<accession>Q09HM6</accession>
<evidence type="ECO:0000256" key="3">
    <source>
        <dbReference type="ARBA" id="ARBA00022737"/>
    </source>
</evidence>
<organism evidence="8">
    <name type="scientific">Molgula tectiformis</name>
    <name type="common">Ascidian</name>
    <dbReference type="NCBI Taxonomy" id="30286"/>
    <lineage>
        <taxon>Eukaryota</taxon>
        <taxon>Metazoa</taxon>
        <taxon>Chordata</taxon>
        <taxon>Tunicata</taxon>
        <taxon>Ascidiacea</taxon>
        <taxon>Stolidobranchia</taxon>
        <taxon>Molgulidae</taxon>
        <taxon>Molgula</taxon>
    </lineage>
</organism>
<dbReference type="PROSITE" id="PS01121">
    <property type="entry name" value="CASPASE_HIS"/>
    <property type="match status" value="1"/>
</dbReference>
<protein>
    <submittedName>
        <fullName evidence="8">Caspase-8</fullName>
    </submittedName>
</protein>
<dbReference type="InterPro" id="IPR001309">
    <property type="entry name" value="Pept_C14_p20"/>
</dbReference>
<evidence type="ECO:0000313" key="8">
    <source>
        <dbReference type="EMBL" id="ABI64126.1"/>
    </source>
</evidence>
<dbReference type="Pfam" id="PF01335">
    <property type="entry name" value="DED"/>
    <property type="match status" value="1"/>
</dbReference>
<dbReference type="GO" id="GO:0004197">
    <property type="term" value="F:cysteine-type endopeptidase activity"/>
    <property type="evidence" value="ECO:0007669"/>
    <property type="project" value="InterPro"/>
</dbReference>
<dbReference type="Pfam" id="PF00656">
    <property type="entry name" value="Peptidase_C14"/>
    <property type="match status" value="1"/>
</dbReference>
<comment type="similarity">
    <text evidence="1 4">Belongs to the peptidase C14A family.</text>
</comment>
<dbReference type="GO" id="GO:0006508">
    <property type="term" value="P:proteolysis"/>
    <property type="evidence" value="ECO:0007669"/>
    <property type="project" value="InterPro"/>
</dbReference>
<proteinExistence type="evidence at transcript level"/>
<dbReference type="SMART" id="SM00115">
    <property type="entry name" value="CASc"/>
    <property type="match status" value="1"/>
</dbReference>
<dbReference type="SMART" id="SM00031">
    <property type="entry name" value="DED"/>
    <property type="match status" value="2"/>
</dbReference>
<evidence type="ECO:0000259" key="7">
    <source>
        <dbReference type="PROSITE" id="PS50208"/>
    </source>
</evidence>
<sequence length="700" mass="80781">MSRNHIWPKWPNPISCPSSSDYRQIMNTVMKNMRGENLKLSLYLCQDIIPQSIDFKTCLQFVQHLEQSNKLSYINISLLVEILYRINRIDLLKKFNISKIHLEDNYLSMGHTHFTPFRILMFELTDELSQTDFDCLKFQFSDHMKQRQLDETTDVVSLLIKLEELGVVDCDDFRKMIEILELIVNPRPFHKFQRLLQGDDTVYIPERFQQHNIARGAIPFNNDNRLDLSPLKNKKMASEPKNERAFVPQIEPISSGKHNTRVRYNFEHQDSVEFQSTGCPNQSQPKDVNTIDLYPNEIDVRKGGDFQEYIPKPFPEPFHGMHGQKTPSAVMHQSQSLNAMRPNNHMYSEDQACSSSGQYYKAPYNSSFSYPNLEKQHALYQTSYVTEEQATNVTDEMDALTIGNDSGNYKMDSKPYVGICLLINNENFEGNVNMEDYNIKCSMESKGKVEIPNIQLKNRAGSKIDADAIEDIFTGFSFKVHRCNDLKHREMQICIQEFSEMDHSKYDSFVCVILSHGKRNIVYSVDGYKFRISDIQSFFTTTTCSTLQDKPKLVFIQACAGANEMEGKEIQCQQESDIHSDGDDNIKEATPFLADFLLANSTWPGYRSYRSTKTGSWFITALVKNLKMYSCKEDLVSIMTRTNNDVSKNMYVQMPMHTNTLRKKVFFKMTHEYKEKIDRELASINPLTTVAVAEGFAASP</sequence>
<dbReference type="InterPro" id="IPR011029">
    <property type="entry name" value="DEATH-like_dom_sf"/>
</dbReference>
<feature type="domain" description="Caspase family p20" evidence="7">
    <location>
        <begin position="416"/>
        <end position="563"/>
    </location>
</feature>
<dbReference type="EMBL" id="DQ900614">
    <property type="protein sequence ID" value="ABI64126.1"/>
    <property type="molecule type" value="mRNA"/>
</dbReference>
<evidence type="ECO:0000256" key="1">
    <source>
        <dbReference type="ARBA" id="ARBA00010134"/>
    </source>
</evidence>
<dbReference type="InterPro" id="IPR002138">
    <property type="entry name" value="Pept_C14_p10"/>
</dbReference>
<evidence type="ECO:0000259" key="6">
    <source>
        <dbReference type="PROSITE" id="PS50207"/>
    </source>
</evidence>
<dbReference type="InterPro" id="IPR011600">
    <property type="entry name" value="Pept_C14_caspase"/>
</dbReference>
<dbReference type="Gene3D" id="3.40.50.1460">
    <property type="match status" value="1"/>
</dbReference>
<keyword evidence="2" id="KW-0053">Apoptosis</keyword>
<feature type="domain" description="DED" evidence="5">
    <location>
        <begin position="116"/>
        <end position="183"/>
    </location>
</feature>
<dbReference type="InterPro" id="IPR001875">
    <property type="entry name" value="DED_dom"/>
</dbReference>
<dbReference type="AlphaFoldDB" id="Q09HM6"/>
<evidence type="ECO:0000259" key="5">
    <source>
        <dbReference type="PROSITE" id="PS50168"/>
    </source>
</evidence>
<feature type="domain" description="Caspase family p10" evidence="6">
    <location>
        <begin position="586"/>
        <end position="669"/>
    </location>
</feature>
<dbReference type="GO" id="GO:0006915">
    <property type="term" value="P:apoptotic process"/>
    <property type="evidence" value="ECO:0007669"/>
    <property type="project" value="UniProtKB-KW"/>
</dbReference>
<dbReference type="InterPro" id="IPR015917">
    <property type="entry name" value="Pept_C14A"/>
</dbReference>
<keyword evidence="3" id="KW-0677">Repeat</keyword>
<dbReference type="PANTHER" id="PTHR48169:SF7">
    <property type="entry name" value="CASPASE 10"/>
    <property type="match status" value="1"/>
</dbReference>
<dbReference type="PRINTS" id="PR00376">
    <property type="entry name" value="IL1BCENZYME"/>
</dbReference>
<dbReference type="PROSITE" id="PS50168">
    <property type="entry name" value="DED"/>
    <property type="match status" value="2"/>
</dbReference>
<dbReference type="PANTHER" id="PTHR48169">
    <property type="entry name" value="DED DOMAIN-CONTAINING PROTEIN"/>
    <property type="match status" value="1"/>
</dbReference>
<dbReference type="GO" id="GO:0042981">
    <property type="term" value="P:regulation of apoptotic process"/>
    <property type="evidence" value="ECO:0007669"/>
    <property type="project" value="InterPro"/>
</dbReference>
<dbReference type="SUPFAM" id="SSF47986">
    <property type="entry name" value="DEATH domain"/>
    <property type="match status" value="2"/>
</dbReference>
<evidence type="ECO:0000256" key="2">
    <source>
        <dbReference type="ARBA" id="ARBA00022703"/>
    </source>
</evidence>
<dbReference type="CDD" id="cd00032">
    <property type="entry name" value="CASc"/>
    <property type="match status" value="1"/>
</dbReference>
<dbReference type="GO" id="GO:0005737">
    <property type="term" value="C:cytoplasm"/>
    <property type="evidence" value="ECO:0007669"/>
    <property type="project" value="UniProtKB-ARBA"/>
</dbReference>
<dbReference type="Gene3D" id="1.10.533.10">
    <property type="entry name" value="Death Domain, Fas"/>
    <property type="match status" value="2"/>
</dbReference>
<dbReference type="SUPFAM" id="SSF52129">
    <property type="entry name" value="Caspase-like"/>
    <property type="match status" value="1"/>
</dbReference>
<dbReference type="GO" id="GO:0051604">
    <property type="term" value="P:protein maturation"/>
    <property type="evidence" value="ECO:0007669"/>
    <property type="project" value="UniProtKB-ARBA"/>
</dbReference>
<dbReference type="InterPro" id="IPR029030">
    <property type="entry name" value="Caspase-like_dom_sf"/>
</dbReference>
<evidence type="ECO:0000256" key="4">
    <source>
        <dbReference type="RuleBase" id="RU003971"/>
    </source>
</evidence>
<dbReference type="InterPro" id="IPR016129">
    <property type="entry name" value="Caspase_his_AS"/>
</dbReference>
<name>Q09HM6_MOLTE</name>
<dbReference type="PROSITE" id="PS50208">
    <property type="entry name" value="CASPASE_P20"/>
    <property type="match status" value="1"/>
</dbReference>
<dbReference type="PROSITE" id="PS50207">
    <property type="entry name" value="CASPASE_P10"/>
    <property type="match status" value="1"/>
</dbReference>